<accession>A0A8J5SSM1</accession>
<dbReference type="EMBL" id="JAAALK010000286">
    <property type="protein sequence ID" value="KAG8061311.1"/>
    <property type="molecule type" value="Genomic_DNA"/>
</dbReference>
<dbReference type="Proteomes" id="UP000729402">
    <property type="component" value="Unassembled WGS sequence"/>
</dbReference>
<reference evidence="1" key="2">
    <citation type="submission" date="2021-02" db="EMBL/GenBank/DDBJ databases">
        <authorList>
            <person name="Kimball J.A."/>
            <person name="Haas M.W."/>
            <person name="Macchietto M."/>
            <person name="Kono T."/>
            <person name="Duquette J."/>
            <person name="Shao M."/>
        </authorList>
    </citation>
    <scope>NUCLEOTIDE SEQUENCE</scope>
    <source>
        <tissue evidence="1">Fresh leaf tissue</tissue>
    </source>
</reference>
<name>A0A8J5SSM1_ZIZPA</name>
<gene>
    <name evidence="1" type="ORF">GUJ93_ZPchr0003g17681</name>
</gene>
<dbReference type="OrthoDB" id="29853at2759"/>
<organism evidence="1 2">
    <name type="scientific">Zizania palustris</name>
    <name type="common">Northern wild rice</name>
    <dbReference type="NCBI Taxonomy" id="103762"/>
    <lineage>
        <taxon>Eukaryota</taxon>
        <taxon>Viridiplantae</taxon>
        <taxon>Streptophyta</taxon>
        <taxon>Embryophyta</taxon>
        <taxon>Tracheophyta</taxon>
        <taxon>Spermatophyta</taxon>
        <taxon>Magnoliopsida</taxon>
        <taxon>Liliopsida</taxon>
        <taxon>Poales</taxon>
        <taxon>Poaceae</taxon>
        <taxon>BOP clade</taxon>
        <taxon>Oryzoideae</taxon>
        <taxon>Oryzeae</taxon>
        <taxon>Zizaniinae</taxon>
        <taxon>Zizania</taxon>
    </lineage>
</organism>
<proteinExistence type="predicted"/>
<protein>
    <submittedName>
        <fullName evidence="1">Uncharacterized protein</fullName>
    </submittedName>
</protein>
<evidence type="ECO:0000313" key="2">
    <source>
        <dbReference type="Proteomes" id="UP000729402"/>
    </source>
</evidence>
<keyword evidence="2" id="KW-1185">Reference proteome</keyword>
<evidence type="ECO:0000313" key="1">
    <source>
        <dbReference type="EMBL" id="KAG8061311.1"/>
    </source>
</evidence>
<reference evidence="1" key="1">
    <citation type="journal article" date="2021" name="bioRxiv">
        <title>Whole Genome Assembly and Annotation of Northern Wild Rice, Zizania palustris L., Supports a Whole Genome Duplication in the Zizania Genus.</title>
        <authorList>
            <person name="Haas M."/>
            <person name="Kono T."/>
            <person name="Macchietto M."/>
            <person name="Millas R."/>
            <person name="McGilp L."/>
            <person name="Shao M."/>
            <person name="Duquette J."/>
            <person name="Hirsch C.N."/>
            <person name="Kimball J."/>
        </authorList>
    </citation>
    <scope>NUCLEOTIDE SEQUENCE</scope>
    <source>
        <tissue evidence="1">Fresh leaf tissue</tissue>
    </source>
</reference>
<sequence length="157" mass="17411">MAGNIWAFQRRKFAFDNFSVTTWPKNGLALVAPADIVACFLPLLIEKLSVKKPSEQIKMKILKEIAKESHLSKKIWLNNKGCSMHGPYSNCSLSIWTSRETWNEATVAVAICSGWTPAGASETDPAAWHPAIPDVTAVREEDAVFRRPLSTTTTTHI</sequence>
<dbReference type="AlphaFoldDB" id="A0A8J5SSM1"/>
<comment type="caution">
    <text evidence="1">The sequence shown here is derived from an EMBL/GenBank/DDBJ whole genome shotgun (WGS) entry which is preliminary data.</text>
</comment>